<keyword evidence="2" id="KW-0328">Glycosyltransferase</keyword>
<name>A0A1F6C2V7_HANXR</name>
<dbReference type="SUPFAM" id="SSF53448">
    <property type="entry name" value="Nucleotide-diphospho-sugar transferases"/>
    <property type="match status" value="1"/>
</dbReference>
<dbReference type="EMBL" id="MFKF01000436">
    <property type="protein sequence ID" value="OGG43418.1"/>
    <property type="molecule type" value="Genomic_DNA"/>
</dbReference>
<feature type="domain" description="Glycosyltransferase 2-like" evidence="5">
    <location>
        <begin position="19"/>
        <end position="178"/>
    </location>
</feature>
<organism evidence="6 7">
    <name type="scientific">Handelsmanbacteria sp. (strain RIFCSPLOWO2_12_FULL_64_10)</name>
    <dbReference type="NCBI Taxonomy" id="1817868"/>
    <lineage>
        <taxon>Bacteria</taxon>
        <taxon>Candidatus Handelsmaniibacteriota</taxon>
    </lineage>
</organism>
<evidence type="ECO:0000256" key="1">
    <source>
        <dbReference type="ARBA" id="ARBA00006739"/>
    </source>
</evidence>
<dbReference type="GO" id="GO:0016757">
    <property type="term" value="F:glycosyltransferase activity"/>
    <property type="evidence" value="ECO:0007669"/>
    <property type="project" value="UniProtKB-KW"/>
</dbReference>
<feature type="transmembrane region" description="Helical" evidence="4">
    <location>
        <begin position="301"/>
        <end position="325"/>
    </location>
</feature>
<protein>
    <recommendedName>
        <fullName evidence="5">Glycosyltransferase 2-like domain-containing protein</fullName>
    </recommendedName>
</protein>
<comment type="caution">
    <text evidence="6">The sequence shown here is derived from an EMBL/GenBank/DDBJ whole genome shotgun (WGS) entry which is preliminary data.</text>
</comment>
<dbReference type="InterPro" id="IPR029044">
    <property type="entry name" value="Nucleotide-diphossugar_trans"/>
</dbReference>
<evidence type="ECO:0000313" key="7">
    <source>
        <dbReference type="Proteomes" id="UP000178606"/>
    </source>
</evidence>
<dbReference type="Proteomes" id="UP000178606">
    <property type="component" value="Unassembled WGS sequence"/>
</dbReference>
<evidence type="ECO:0000256" key="4">
    <source>
        <dbReference type="SAM" id="Phobius"/>
    </source>
</evidence>
<dbReference type="Pfam" id="PF00535">
    <property type="entry name" value="Glycos_transf_2"/>
    <property type="match status" value="1"/>
</dbReference>
<dbReference type="AlphaFoldDB" id="A0A1F6C2V7"/>
<dbReference type="Gene3D" id="3.90.550.10">
    <property type="entry name" value="Spore Coat Polysaccharide Biosynthesis Protein SpsA, Chain A"/>
    <property type="match status" value="1"/>
</dbReference>
<dbReference type="PANTHER" id="PTHR43179:SF12">
    <property type="entry name" value="GALACTOFURANOSYLTRANSFERASE GLFT2"/>
    <property type="match status" value="1"/>
</dbReference>
<evidence type="ECO:0000256" key="3">
    <source>
        <dbReference type="ARBA" id="ARBA00022679"/>
    </source>
</evidence>
<keyword evidence="4" id="KW-0472">Membrane</keyword>
<accession>A0A1F6C2V7</accession>
<evidence type="ECO:0000259" key="5">
    <source>
        <dbReference type="Pfam" id="PF00535"/>
    </source>
</evidence>
<feature type="transmembrane region" description="Helical" evidence="4">
    <location>
        <begin position="249"/>
        <end position="266"/>
    </location>
</feature>
<comment type="similarity">
    <text evidence="1">Belongs to the glycosyltransferase 2 family.</text>
</comment>
<keyword evidence="4" id="KW-0812">Transmembrane</keyword>
<feature type="transmembrane region" description="Helical" evidence="4">
    <location>
        <begin position="278"/>
        <end position="295"/>
    </location>
</feature>
<reference evidence="6 7" key="1">
    <citation type="journal article" date="2016" name="Nat. Commun.">
        <title>Thousands of microbial genomes shed light on interconnected biogeochemical processes in an aquifer system.</title>
        <authorList>
            <person name="Anantharaman K."/>
            <person name="Brown C.T."/>
            <person name="Hug L.A."/>
            <person name="Sharon I."/>
            <person name="Castelle C.J."/>
            <person name="Probst A.J."/>
            <person name="Thomas B.C."/>
            <person name="Singh A."/>
            <person name="Wilkins M.J."/>
            <person name="Karaoz U."/>
            <person name="Brodie E.L."/>
            <person name="Williams K.H."/>
            <person name="Hubbard S.S."/>
            <person name="Banfield J.F."/>
        </authorList>
    </citation>
    <scope>NUCLEOTIDE SEQUENCE [LARGE SCALE GENOMIC DNA]</scope>
    <source>
        <strain evidence="7">RIFCSPLOWO2_12_FULL_64_10</strain>
    </source>
</reference>
<keyword evidence="3" id="KW-0808">Transferase</keyword>
<evidence type="ECO:0000313" key="6">
    <source>
        <dbReference type="EMBL" id="OGG43418.1"/>
    </source>
</evidence>
<proteinExistence type="inferred from homology"/>
<keyword evidence="4" id="KW-1133">Transmembrane helix</keyword>
<dbReference type="PANTHER" id="PTHR43179">
    <property type="entry name" value="RHAMNOSYLTRANSFERASE WBBL"/>
    <property type="match status" value="1"/>
</dbReference>
<dbReference type="InterPro" id="IPR001173">
    <property type="entry name" value="Glyco_trans_2-like"/>
</dbReference>
<evidence type="ECO:0000256" key="2">
    <source>
        <dbReference type="ARBA" id="ARBA00022676"/>
    </source>
</evidence>
<sequence length="346" mass="39011">MLRFYDRAFERTRSRPKVSIVIAVKAPNPHLTECLDRCLQLDYPDCEILVLPDAPFDPPDPRIRVIPTGVVGPSEKRDIGTRAAAGELIAFLDDDAYPIEDWLTNAAANFISPDIAAVGGPGVTPASDSYWAQVSGAIYASLPVSGPHVCRYTPRRHREVDDYPSCNLIVRKSAFEQVGGFGNRFWPGEDTVFCLRIVRDLKKKILYDPDVMVYHHRRPRISTHFRQVWSYAVHRGYFVKRFPETSRRPAYFLPSLFVMGVCLGWLPGRWFPALTQVYAGALAVYLLTVLVGTPGKLNPKFYPATVLGVIATHLTYGAGFLRGLLARRMREEQERPVSRPYSPFQV</sequence>
<gene>
    <name evidence="6" type="ORF">A3F84_22370</name>
</gene>